<comment type="caution">
    <text evidence="9">The sequence shown here is derived from an EMBL/GenBank/DDBJ whole genome shotgun (WGS) entry which is preliminary data.</text>
</comment>
<keyword evidence="2" id="KW-0964">Secreted</keyword>
<dbReference type="InterPro" id="IPR012332">
    <property type="entry name" value="Autotransporter_pectin_lyase_C"/>
</dbReference>
<keyword evidence="4" id="KW-0572">Peptidoglycan-anchor</keyword>
<accession>A0A9D2ER74</accession>
<organism evidence="9 10">
    <name type="scientific">Candidatus Gemmiger excrementigallinarum</name>
    <dbReference type="NCBI Taxonomy" id="2838609"/>
    <lineage>
        <taxon>Bacteria</taxon>
        <taxon>Bacillati</taxon>
        <taxon>Bacillota</taxon>
        <taxon>Clostridia</taxon>
        <taxon>Eubacteriales</taxon>
        <taxon>Gemmiger</taxon>
    </lineage>
</organism>
<keyword evidence="6" id="KW-1133">Transmembrane helix</keyword>
<dbReference type="Pfam" id="PF14283">
    <property type="entry name" value="CD1107-like"/>
    <property type="match status" value="2"/>
</dbReference>
<evidence type="ECO:0000256" key="4">
    <source>
        <dbReference type="ARBA" id="ARBA00023088"/>
    </source>
</evidence>
<dbReference type="InterPro" id="IPR055382">
    <property type="entry name" value="DUF7601"/>
</dbReference>
<evidence type="ECO:0000256" key="3">
    <source>
        <dbReference type="ARBA" id="ARBA00022729"/>
    </source>
</evidence>
<keyword evidence="6" id="KW-0812">Transmembrane</keyword>
<dbReference type="SUPFAM" id="SSF51126">
    <property type="entry name" value="Pectin lyase-like"/>
    <property type="match status" value="1"/>
</dbReference>
<dbReference type="NCBIfam" id="TIGR01167">
    <property type="entry name" value="LPXTG_anchor"/>
    <property type="match status" value="1"/>
</dbReference>
<proteinExistence type="predicted"/>
<feature type="chain" id="PRO_5039608676" evidence="7">
    <location>
        <begin position="27"/>
        <end position="1383"/>
    </location>
</feature>
<dbReference type="EMBL" id="DXBP01000049">
    <property type="protein sequence ID" value="HIZ42439.1"/>
    <property type="molecule type" value="Genomic_DNA"/>
</dbReference>
<feature type="compositionally biased region" description="Polar residues" evidence="5">
    <location>
        <begin position="174"/>
        <end position="192"/>
    </location>
</feature>
<feature type="compositionally biased region" description="Low complexity" evidence="5">
    <location>
        <begin position="1308"/>
        <end position="1320"/>
    </location>
</feature>
<name>A0A9D2ER74_9FIRM</name>
<evidence type="ECO:0000259" key="8">
    <source>
        <dbReference type="PROSITE" id="PS50847"/>
    </source>
</evidence>
<evidence type="ECO:0000313" key="10">
    <source>
        <dbReference type="Proteomes" id="UP000824048"/>
    </source>
</evidence>
<evidence type="ECO:0000256" key="1">
    <source>
        <dbReference type="ARBA" id="ARBA00022512"/>
    </source>
</evidence>
<dbReference type="PROSITE" id="PS50847">
    <property type="entry name" value="GRAM_POS_ANCHORING"/>
    <property type="match status" value="1"/>
</dbReference>
<sequence length="1383" mass="144488">MKRLFSTITALAMAASLCMSALPVYAVDETAETPVCTCTELCTEGTVNDTCPVCAEDLTQCAGKAAETPADSEGEPEAETPVCTCTELCTEGAVNEACPVCAEDSARCAGKAAETPADSEGEPEAETPVCTCTELCTEGAVNDACPVCAEDLTQCAGKAAEPEEKPEGPETPQAPETSEEQAPSNGSNTPVALSTDGEHGTHEGYTPLNQAALDAMLGEDGYILPEGSYYLDGNVSLGQYEVANKTAHILKIEGNVTLCLNGNVLNLMENHIEVLGADSSLIIQDCQPGVVHKFRDLMTTGSISTDEYVGTGKEQDLGWTLDEESGTCIVNGGVITNGDRSDEIAPTGDPENVGKGGAIYVVDGSLTLESGNIAGNRAGFSPEEASVTPVDGYGGAVYVKNGSFTMVGGRITGNATPGWIYSIGLGGGVCLDGSTFTLEQGTIDYNFAYGDRGSGGGVFLTNGSDADLKGGSICNNDSSLGGGINLTESNAILYEGCFIKENYGANGAGGVALYQSTLTMYGGAIDKNENGAYSTGGVGIYNQSVFEMHGGSISKNEGGMSGGVYVSLSQFTMFEGLIDKNQSQRNAGGVSVYSGQFVMKGGTISNNHAEYQTGTYAGGVSIERQGTFVMEQGTITNNSSTNTGGLYNMGTTTLKGGTISNNSGTWVGGIKTIGTLNLQGGQIFGNKSSAKGSGASKTFANGILVDSSGKMSLSGAPQIDSADDVALYIADAAAPDAERNSYINVEAAYTGSNTSPATITPVLNGRTPTWLEEPSAATGTKLVVFTDAAGGESAAAAADTAKWFAPSAAMLEQERTLEVGQSHPQKTWLTFVKYADIAPAGMTIYVGGQGYTGVVDDSGTTVGTSNGFPVPGFTVNIPGVTSIEAGELGLQYKKDETTMQWDAQLYGTGATKVYRFAPDENTGNTQVRIQFLHQVGDEQVVVDSDDFVVTDYLNETLGMRVYGESIEQDYVTLQYNGRAYYLRTADSQMTVRSTTDHVQYGALTNDGSAVAKDAPGVVAQSGTTYTINDSNVQVADTSGVALLFDNIIENNTNKENKSNTQLLRERADEVLAEVETPNLDEGTYRHYECKYLDLVDTKNGNAWVKASQGVTVYWPLPEGTDASTKFELLHFTDMHRDMGVSQIENKIDTCIVERESVTVEGDHITFETDGFSPYVLVWQTNTSSSQGDLVVSKTVAGSQGETDRLFNFTVTLSGSTLNGWYGGMEFKNGVATFQLPHNGRIMAEGLPAGITYTVTETEAGQDGYVTTVADNNATGRIAADGVTNVAFVNTKEETTEPVPSPDPGETPDNGSNNGSDSGSNTPAKTPAPAQNVSAAAAPAAQAAAAVIPQTGDDSQPLMWVVLAAGSLGLLAVLLAAKRRRTDK</sequence>
<dbReference type="Proteomes" id="UP000824048">
    <property type="component" value="Unassembled WGS sequence"/>
</dbReference>
<evidence type="ECO:0000256" key="6">
    <source>
        <dbReference type="SAM" id="Phobius"/>
    </source>
</evidence>
<dbReference type="Gene3D" id="2.160.20.20">
    <property type="match status" value="1"/>
</dbReference>
<dbReference type="Pfam" id="PF24547">
    <property type="entry name" value="DUF7601"/>
    <property type="match status" value="1"/>
</dbReference>
<dbReference type="InterPro" id="IPR025376">
    <property type="entry name" value="CD1107-like_dom"/>
</dbReference>
<feature type="domain" description="Gram-positive cocci surface proteins LPxTG" evidence="8">
    <location>
        <begin position="1347"/>
        <end position="1383"/>
    </location>
</feature>
<evidence type="ECO:0000256" key="5">
    <source>
        <dbReference type="SAM" id="MobiDB-lite"/>
    </source>
</evidence>
<feature type="transmembrane region" description="Helical" evidence="6">
    <location>
        <begin position="1357"/>
        <end position="1376"/>
    </location>
</feature>
<keyword evidence="6" id="KW-0472">Membrane</keyword>
<dbReference type="Gene3D" id="2.60.40.1140">
    <property type="entry name" value="Collagen-binding surface protein Cna, B-type domain"/>
    <property type="match status" value="1"/>
</dbReference>
<gene>
    <name evidence="9" type="ORF">H9811_07740</name>
</gene>
<evidence type="ECO:0000256" key="7">
    <source>
        <dbReference type="SAM" id="SignalP"/>
    </source>
</evidence>
<feature type="region of interest" description="Disordered" evidence="5">
    <location>
        <begin position="1292"/>
        <end position="1335"/>
    </location>
</feature>
<keyword evidence="1" id="KW-0134">Cell wall</keyword>
<reference evidence="9" key="1">
    <citation type="journal article" date="2021" name="PeerJ">
        <title>Extensive microbial diversity within the chicken gut microbiome revealed by metagenomics and culture.</title>
        <authorList>
            <person name="Gilroy R."/>
            <person name="Ravi A."/>
            <person name="Getino M."/>
            <person name="Pursley I."/>
            <person name="Horton D.L."/>
            <person name="Alikhan N.F."/>
            <person name="Baker D."/>
            <person name="Gharbi K."/>
            <person name="Hall N."/>
            <person name="Watson M."/>
            <person name="Adriaenssens E.M."/>
            <person name="Foster-Nyarko E."/>
            <person name="Jarju S."/>
            <person name="Secka A."/>
            <person name="Antonio M."/>
            <person name="Oren A."/>
            <person name="Chaudhuri R.R."/>
            <person name="La Ragione R."/>
            <person name="Hildebrand F."/>
            <person name="Pallen M.J."/>
        </authorList>
    </citation>
    <scope>NUCLEOTIDE SEQUENCE</scope>
    <source>
        <strain evidence="9">ChiSxjej1B13-11774</strain>
    </source>
</reference>
<protein>
    <submittedName>
        <fullName evidence="9">LPXTG cell wall anchor domain-containing protein</fullName>
    </submittedName>
</protein>
<dbReference type="InterPro" id="IPR011050">
    <property type="entry name" value="Pectin_lyase_fold/virulence"/>
</dbReference>
<evidence type="ECO:0000256" key="2">
    <source>
        <dbReference type="ARBA" id="ARBA00022525"/>
    </source>
</evidence>
<feature type="region of interest" description="Disordered" evidence="5">
    <location>
        <begin position="159"/>
        <end position="205"/>
    </location>
</feature>
<dbReference type="InterPro" id="IPR019931">
    <property type="entry name" value="LPXTG_anchor"/>
</dbReference>
<evidence type="ECO:0000313" key="9">
    <source>
        <dbReference type="EMBL" id="HIZ42439.1"/>
    </source>
</evidence>
<feature type="signal peptide" evidence="7">
    <location>
        <begin position="1"/>
        <end position="26"/>
    </location>
</feature>
<reference evidence="9" key="2">
    <citation type="submission" date="2021-04" db="EMBL/GenBank/DDBJ databases">
        <authorList>
            <person name="Gilroy R."/>
        </authorList>
    </citation>
    <scope>NUCLEOTIDE SEQUENCE</scope>
    <source>
        <strain evidence="9">ChiSxjej1B13-11774</strain>
    </source>
</reference>
<keyword evidence="3 7" id="KW-0732">Signal</keyword>